<comment type="caution">
    <text evidence="3">The sequence shown here is derived from an EMBL/GenBank/DDBJ whole genome shotgun (WGS) entry which is preliminary data.</text>
</comment>
<feature type="chain" id="PRO_5035837016" description="Cyanovirin-N domain-containing protein" evidence="1">
    <location>
        <begin position="27"/>
        <end position="150"/>
    </location>
</feature>
<proteinExistence type="predicted"/>
<dbReference type="PANTHER" id="PTHR42076">
    <property type="entry name" value="CYANOVIRIN-N HOMOLOG"/>
    <property type="match status" value="1"/>
</dbReference>
<dbReference type="Gene3D" id="2.30.60.10">
    <property type="entry name" value="Cyanovirin-N"/>
    <property type="match status" value="1"/>
</dbReference>
<dbReference type="InterPro" id="IPR036673">
    <property type="entry name" value="Cyanovirin-N_sf"/>
</dbReference>
<sequence length="150" mass="15988">MEYFTPRYLLLQGFLIVLIAASNASAQCDFSYSCKDVTVTGNFLAADCLNSDGAYDRSSLNMNDMIGNSNGRLVFPGTSFRNSCLSVEINDGHTLTASCKGTDGQYHPTSLDLNSCVYNADGMLDFCGYGVGKSTAYVKSSTVSEEASSG</sequence>
<dbReference type="Proteomes" id="UP000825935">
    <property type="component" value="Chromosome 32"/>
</dbReference>
<dbReference type="InterPro" id="IPR011058">
    <property type="entry name" value="Cyanovirin-N"/>
</dbReference>
<dbReference type="Pfam" id="PF08881">
    <property type="entry name" value="CVNH"/>
    <property type="match status" value="1"/>
</dbReference>
<keyword evidence="1" id="KW-0732">Signal</keyword>
<dbReference type="OrthoDB" id="5239998at2759"/>
<accession>A0A8T2QS69</accession>
<dbReference type="SUPFAM" id="SSF51322">
    <property type="entry name" value="Cyanovirin-N"/>
    <property type="match status" value="1"/>
</dbReference>
<dbReference type="EMBL" id="CM035437">
    <property type="protein sequence ID" value="KAH7286315.1"/>
    <property type="molecule type" value="Genomic_DNA"/>
</dbReference>
<feature type="signal peptide" evidence="1">
    <location>
        <begin position="1"/>
        <end position="26"/>
    </location>
</feature>
<dbReference type="SMART" id="SM01111">
    <property type="entry name" value="CVNH"/>
    <property type="match status" value="1"/>
</dbReference>
<name>A0A8T2QS69_CERRI</name>
<protein>
    <recommendedName>
        <fullName evidence="2">Cyanovirin-N domain-containing protein</fullName>
    </recommendedName>
</protein>
<evidence type="ECO:0000313" key="3">
    <source>
        <dbReference type="EMBL" id="KAH7286315.1"/>
    </source>
</evidence>
<keyword evidence="4" id="KW-1185">Reference proteome</keyword>
<evidence type="ECO:0000259" key="2">
    <source>
        <dbReference type="SMART" id="SM01111"/>
    </source>
</evidence>
<evidence type="ECO:0000256" key="1">
    <source>
        <dbReference type="SAM" id="SignalP"/>
    </source>
</evidence>
<organism evidence="3 4">
    <name type="scientific">Ceratopteris richardii</name>
    <name type="common">Triangle waterfern</name>
    <dbReference type="NCBI Taxonomy" id="49495"/>
    <lineage>
        <taxon>Eukaryota</taxon>
        <taxon>Viridiplantae</taxon>
        <taxon>Streptophyta</taxon>
        <taxon>Embryophyta</taxon>
        <taxon>Tracheophyta</taxon>
        <taxon>Polypodiopsida</taxon>
        <taxon>Polypodiidae</taxon>
        <taxon>Polypodiales</taxon>
        <taxon>Pteridineae</taxon>
        <taxon>Pteridaceae</taxon>
        <taxon>Parkerioideae</taxon>
        <taxon>Ceratopteris</taxon>
    </lineage>
</organism>
<dbReference type="OMA" id="CAGVQYS"/>
<evidence type="ECO:0000313" key="4">
    <source>
        <dbReference type="Proteomes" id="UP000825935"/>
    </source>
</evidence>
<dbReference type="AlphaFoldDB" id="A0A8T2QS69"/>
<gene>
    <name evidence="3" type="ORF">KP509_32G000600</name>
</gene>
<feature type="domain" description="Cyanovirin-N" evidence="2">
    <location>
        <begin position="29"/>
        <end position="126"/>
    </location>
</feature>
<dbReference type="PANTHER" id="PTHR42076:SF1">
    <property type="entry name" value="CYANOVIRIN-N DOMAIN-CONTAINING PROTEIN"/>
    <property type="match status" value="1"/>
</dbReference>
<reference evidence="3" key="1">
    <citation type="submission" date="2021-08" db="EMBL/GenBank/DDBJ databases">
        <title>WGS assembly of Ceratopteris richardii.</title>
        <authorList>
            <person name="Marchant D.B."/>
            <person name="Chen G."/>
            <person name="Jenkins J."/>
            <person name="Shu S."/>
            <person name="Leebens-Mack J."/>
            <person name="Grimwood J."/>
            <person name="Schmutz J."/>
            <person name="Soltis P."/>
            <person name="Soltis D."/>
            <person name="Chen Z.-H."/>
        </authorList>
    </citation>
    <scope>NUCLEOTIDE SEQUENCE</scope>
    <source>
        <strain evidence="3">Whitten #5841</strain>
        <tissue evidence="3">Leaf</tissue>
    </source>
</reference>